<dbReference type="InterPro" id="IPR001759">
    <property type="entry name" value="PTX_dom"/>
</dbReference>
<keyword evidence="6" id="KW-0106">Calcium</keyword>
<dbReference type="Pfam" id="PF00354">
    <property type="entry name" value="Pentaxin"/>
    <property type="match status" value="2"/>
</dbReference>
<dbReference type="PROSITE" id="PS51828">
    <property type="entry name" value="PTX_2"/>
    <property type="match status" value="2"/>
</dbReference>
<feature type="chain" id="PRO_5040222919" description="Pentraxin (PTX) domain-containing protein" evidence="10">
    <location>
        <begin position="17"/>
        <end position="434"/>
    </location>
</feature>
<sequence length="434" mass="49338">MILLLGLVMLTGCAESIEDMSGRMFLFPEQTNTARVKLNIAEQVLSEVTLCHRSFTDLKRDHALFSLATSSNSNGFLIFWDETNKEMDSFIIDKKVEYGRFDYRPNMWHSICTTWDSESGLVQMWFDGIPSIRRSTSSGSSIQGPMMIILGQEQDSHGGGFDIKQSFVGMMSDVHMWDYILSSCEIQNYVDERQFTPGNVINWNALDFQIMIVLLVLAMLTACAAVTEDLSDRMFTFPQQSNTAHVKLNLARQELSVVTLCHRSFTDLKRDHALFSLATSSNNNDFLIFWDGTNKEMAPWIRDKTVKYGGIDYNPNMWHSICTTWDSKSGLVQMWFDGIPSMRKSISSGSSIKGTMMITLGQEQDSHGGGFDVKQSFVGMMSDVHMWDYILSSCQIQKYMDDRQLTPGNVINWNALDYQIVNNVLIEQKLNSCH</sequence>
<dbReference type="PANTHER" id="PTHR45869:SF7">
    <property type="entry name" value="C-REACTIVE PROTEIN"/>
    <property type="match status" value="1"/>
</dbReference>
<dbReference type="FunFam" id="2.60.120.200:FF:000070">
    <property type="entry name" value="Serum amyloid P-component"/>
    <property type="match status" value="2"/>
</dbReference>
<dbReference type="AlphaFoldDB" id="A0A9N7V8Y0"/>
<evidence type="ECO:0000256" key="5">
    <source>
        <dbReference type="ARBA" id="ARBA00022729"/>
    </source>
</evidence>
<feature type="signal peptide" evidence="10">
    <location>
        <begin position="1"/>
        <end position="16"/>
    </location>
</feature>
<dbReference type="Gene3D" id="2.60.120.200">
    <property type="match status" value="2"/>
</dbReference>
<comment type="subcellular location">
    <subcellularLocation>
        <location evidence="2">Secreted</location>
    </subcellularLocation>
</comment>
<dbReference type="InterPro" id="IPR051005">
    <property type="entry name" value="Pentraxin_domain"/>
</dbReference>
<keyword evidence="13" id="KW-1185">Reference proteome</keyword>
<keyword evidence="5 10" id="KW-0732">Signal</keyword>
<evidence type="ECO:0000313" key="12">
    <source>
        <dbReference type="EMBL" id="CAB1446360.1"/>
    </source>
</evidence>
<name>A0A9N7V8Y0_PLEPL</name>
<evidence type="ECO:0000256" key="2">
    <source>
        <dbReference type="ARBA" id="ARBA00004613"/>
    </source>
</evidence>
<evidence type="ECO:0000256" key="1">
    <source>
        <dbReference type="ARBA" id="ARBA00001913"/>
    </source>
</evidence>
<comment type="caution">
    <text evidence="12">The sequence shown here is derived from an EMBL/GenBank/DDBJ whole genome shotgun (WGS) entry which is preliminary data.</text>
</comment>
<evidence type="ECO:0000256" key="8">
    <source>
        <dbReference type="ARBA" id="ARBA00038102"/>
    </source>
</evidence>
<gene>
    <name evidence="12" type="ORF">PLEPLA_LOCUS34088</name>
</gene>
<comment type="cofactor">
    <cofactor evidence="1">
        <name>Ca(2+)</name>
        <dbReference type="ChEBI" id="CHEBI:29108"/>
    </cofactor>
</comment>
<evidence type="ECO:0000256" key="7">
    <source>
        <dbReference type="ARBA" id="ARBA00023157"/>
    </source>
</evidence>
<protein>
    <recommendedName>
        <fullName evidence="11">Pentraxin (PTX) domain-containing protein</fullName>
    </recommendedName>
</protein>
<dbReference type="GO" id="GO:0046872">
    <property type="term" value="F:metal ion binding"/>
    <property type="evidence" value="ECO:0007669"/>
    <property type="project" value="UniProtKB-KW"/>
</dbReference>
<evidence type="ECO:0000256" key="10">
    <source>
        <dbReference type="SAM" id="SignalP"/>
    </source>
</evidence>
<evidence type="ECO:0000256" key="4">
    <source>
        <dbReference type="ARBA" id="ARBA00022723"/>
    </source>
</evidence>
<evidence type="ECO:0000259" key="11">
    <source>
        <dbReference type="PROSITE" id="PS51828"/>
    </source>
</evidence>
<dbReference type="InterPro" id="IPR013320">
    <property type="entry name" value="ConA-like_dom_sf"/>
</dbReference>
<dbReference type="PANTHER" id="PTHR45869">
    <property type="entry name" value="C-REACTIVE PROTEIN-RELATED"/>
    <property type="match status" value="1"/>
</dbReference>
<evidence type="ECO:0000313" key="13">
    <source>
        <dbReference type="Proteomes" id="UP001153269"/>
    </source>
</evidence>
<evidence type="ECO:0000256" key="6">
    <source>
        <dbReference type="ARBA" id="ARBA00022837"/>
    </source>
</evidence>
<accession>A0A9N7V8Y0</accession>
<organism evidence="12 13">
    <name type="scientific">Pleuronectes platessa</name>
    <name type="common">European plaice</name>
    <dbReference type="NCBI Taxonomy" id="8262"/>
    <lineage>
        <taxon>Eukaryota</taxon>
        <taxon>Metazoa</taxon>
        <taxon>Chordata</taxon>
        <taxon>Craniata</taxon>
        <taxon>Vertebrata</taxon>
        <taxon>Euteleostomi</taxon>
        <taxon>Actinopterygii</taxon>
        <taxon>Neopterygii</taxon>
        <taxon>Teleostei</taxon>
        <taxon>Neoteleostei</taxon>
        <taxon>Acanthomorphata</taxon>
        <taxon>Carangaria</taxon>
        <taxon>Pleuronectiformes</taxon>
        <taxon>Pleuronectoidei</taxon>
        <taxon>Pleuronectidae</taxon>
        <taxon>Pleuronectes</taxon>
    </lineage>
</organism>
<keyword evidence="7" id="KW-1015">Disulfide bond</keyword>
<dbReference type="PRINTS" id="PR00895">
    <property type="entry name" value="PENTAXIN"/>
</dbReference>
<keyword evidence="4" id="KW-0479">Metal-binding</keyword>
<proteinExistence type="inferred from homology"/>
<evidence type="ECO:0000256" key="3">
    <source>
        <dbReference type="ARBA" id="ARBA00022525"/>
    </source>
</evidence>
<comment type="similarity">
    <text evidence="8">Belongs to the pentraxin family.</text>
</comment>
<feature type="domain" description="Pentraxin (PTX)" evidence="11">
    <location>
        <begin position="231"/>
        <end position="432"/>
    </location>
</feature>
<dbReference type="EMBL" id="CADEAL010003914">
    <property type="protein sequence ID" value="CAB1446360.1"/>
    <property type="molecule type" value="Genomic_DNA"/>
</dbReference>
<comment type="caution">
    <text evidence="9">Lacks conserved residue(s) required for the propagation of feature annotation.</text>
</comment>
<evidence type="ECO:0000256" key="9">
    <source>
        <dbReference type="PROSITE-ProRule" id="PRU01172"/>
    </source>
</evidence>
<dbReference type="SUPFAM" id="SSF49899">
    <property type="entry name" value="Concanavalin A-like lectins/glucanases"/>
    <property type="match status" value="2"/>
</dbReference>
<reference evidence="12" key="1">
    <citation type="submission" date="2020-03" db="EMBL/GenBank/DDBJ databases">
        <authorList>
            <person name="Weist P."/>
        </authorList>
    </citation>
    <scope>NUCLEOTIDE SEQUENCE</scope>
</reference>
<feature type="domain" description="Pentraxin (PTX)" evidence="11">
    <location>
        <begin position="21"/>
        <end position="223"/>
    </location>
</feature>
<dbReference type="Proteomes" id="UP001153269">
    <property type="component" value="Unassembled WGS sequence"/>
</dbReference>
<dbReference type="SMART" id="SM00159">
    <property type="entry name" value="PTX"/>
    <property type="match status" value="2"/>
</dbReference>
<keyword evidence="3" id="KW-0964">Secreted</keyword>
<dbReference type="GO" id="GO:0005576">
    <property type="term" value="C:extracellular region"/>
    <property type="evidence" value="ECO:0007669"/>
    <property type="project" value="UniProtKB-SubCell"/>
</dbReference>